<keyword evidence="1" id="KW-0001">2Fe-2S</keyword>
<accession>A0A318K112</accession>
<dbReference type="EMBL" id="QJKF01000008">
    <property type="protein sequence ID" value="PXX61671.1"/>
    <property type="molecule type" value="Genomic_DNA"/>
</dbReference>
<dbReference type="Gene3D" id="3.30.9.10">
    <property type="entry name" value="D-Amino Acid Oxidase, subunit A, domain 2"/>
    <property type="match status" value="1"/>
</dbReference>
<evidence type="ECO:0000256" key="4">
    <source>
        <dbReference type="ARBA" id="ARBA00023014"/>
    </source>
</evidence>
<dbReference type="Proteomes" id="UP000247569">
    <property type="component" value="Unassembled WGS sequence"/>
</dbReference>
<gene>
    <name evidence="7" type="ORF">DFR70_108229</name>
</gene>
<comment type="caution">
    <text evidence="7">The sequence shown here is derived from an EMBL/GenBank/DDBJ whole genome shotgun (WGS) entry which is preliminary data.</text>
</comment>
<dbReference type="InterPro" id="IPR006076">
    <property type="entry name" value="FAD-dep_OxRdtase"/>
</dbReference>
<dbReference type="Gene3D" id="2.102.10.10">
    <property type="entry name" value="Rieske [2Fe-2S] iron-sulphur domain"/>
    <property type="match status" value="1"/>
</dbReference>
<reference evidence="7 8" key="1">
    <citation type="submission" date="2018-05" db="EMBL/GenBank/DDBJ databases">
        <title>Genomic Encyclopedia of Type Strains, Phase IV (KMG-IV): sequencing the most valuable type-strain genomes for metagenomic binning, comparative biology and taxonomic classification.</title>
        <authorList>
            <person name="Goeker M."/>
        </authorList>
    </citation>
    <scope>NUCLEOTIDE SEQUENCE [LARGE SCALE GENOMIC DNA]</scope>
    <source>
        <strain evidence="7 8">DSM 44704</strain>
    </source>
</reference>
<evidence type="ECO:0000313" key="8">
    <source>
        <dbReference type="Proteomes" id="UP000247569"/>
    </source>
</evidence>
<dbReference type="GO" id="GO:0051537">
    <property type="term" value="F:2 iron, 2 sulfur cluster binding"/>
    <property type="evidence" value="ECO:0007669"/>
    <property type="project" value="UniProtKB-KW"/>
</dbReference>
<dbReference type="GO" id="GO:0016705">
    <property type="term" value="F:oxidoreductase activity, acting on paired donors, with incorporation or reduction of molecular oxygen"/>
    <property type="evidence" value="ECO:0007669"/>
    <property type="project" value="UniProtKB-ARBA"/>
</dbReference>
<evidence type="ECO:0000256" key="3">
    <source>
        <dbReference type="ARBA" id="ARBA00023004"/>
    </source>
</evidence>
<evidence type="ECO:0000259" key="6">
    <source>
        <dbReference type="PROSITE" id="PS51296"/>
    </source>
</evidence>
<dbReference type="GO" id="GO:0046872">
    <property type="term" value="F:metal ion binding"/>
    <property type="evidence" value="ECO:0007669"/>
    <property type="project" value="UniProtKB-KW"/>
</dbReference>
<evidence type="ECO:0000313" key="7">
    <source>
        <dbReference type="EMBL" id="PXX61671.1"/>
    </source>
</evidence>
<sequence>MTSLWLDGAPATTYPTPEPGLRFDVVVVGGGLTGVTTALLLARGGASVALLEARTLGAVATGNTTAKLSLLQGTHVSTIAKKHSTETLRDYVAANREAQQWLLGFCADEGIDVQRAPAFTYAGKREGAAQVEAELAACRSAGLDVAWVDELDLPFPTYGAVRLDDQAQFDPVSVLRGLAAAAERHNAVIFENTRVTEVIGDEVRTEHGVIRAGTVVLATGTPILDRGGFFARLEPHRSYALAFETPGPIPHGMYLSADQPTRSLRYAPTPQGELLLVGGNGHIVGREKTTRSKVADLVDWTRKYWPGATLTHSWSAQDYSPIDGLPYVGPLVPGRDHILVATGYSKWGMTNGVAAALALSERIFGRQKDWAPTLEAWRTRELAGLGTALKANGGVGLAMVGGWARAELHGDGDAPAEGGGRVGRDGVRPVATCTVDGETTAVSAVCPHLYGIVQWNDAEKSWDCPLHGSRFAPDGRVLEGPATRPLSPAPRHS</sequence>
<dbReference type="Pfam" id="PF01266">
    <property type="entry name" value="DAO"/>
    <property type="match status" value="1"/>
</dbReference>
<keyword evidence="8" id="KW-1185">Reference proteome</keyword>
<dbReference type="InterPro" id="IPR017941">
    <property type="entry name" value="Rieske_2Fe-2S"/>
</dbReference>
<dbReference type="Gene3D" id="3.50.50.60">
    <property type="entry name" value="FAD/NAD(P)-binding domain"/>
    <property type="match status" value="1"/>
</dbReference>
<feature type="region of interest" description="Disordered" evidence="5">
    <location>
        <begin position="473"/>
        <end position="493"/>
    </location>
</feature>
<dbReference type="SUPFAM" id="SSF50022">
    <property type="entry name" value="ISP domain"/>
    <property type="match status" value="1"/>
</dbReference>
<dbReference type="AlphaFoldDB" id="A0A318K112"/>
<dbReference type="InterPro" id="IPR036188">
    <property type="entry name" value="FAD/NAD-bd_sf"/>
</dbReference>
<keyword evidence="4" id="KW-0411">Iron-sulfur</keyword>
<dbReference type="GO" id="GO:0005737">
    <property type="term" value="C:cytoplasm"/>
    <property type="evidence" value="ECO:0007669"/>
    <property type="project" value="TreeGrafter"/>
</dbReference>
<organism evidence="7 8">
    <name type="scientific">Nocardia tenerifensis</name>
    <dbReference type="NCBI Taxonomy" id="228006"/>
    <lineage>
        <taxon>Bacteria</taxon>
        <taxon>Bacillati</taxon>
        <taxon>Actinomycetota</taxon>
        <taxon>Actinomycetes</taxon>
        <taxon>Mycobacteriales</taxon>
        <taxon>Nocardiaceae</taxon>
        <taxon>Nocardia</taxon>
    </lineage>
</organism>
<proteinExistence type="predicted"/>
<dbReference type="PANTHER" id="PTHR13847:SF274">
    <property type="entry name" value="RIESKE 2FE-2S IRON-SULFUR PROTEIN YHFW-RELATED"/>
    <property type="match status" value="1"/>
</dbReference>
<dbReference type="OrthoDB" id="9767869at2"/>
<evidence type="ECO:0000256" key="1">
    <source>
        <dbReference type="ARBA" id="ARBA00022714"/>
    </source>
</evidence>
<keyword evidence="2" id="KW-0479">Metal-binding</keyword>
<dbReference type="GO" id="GO:0004497">
    <property type="term" value="F:monooxygenase activity"/>
    <property type="evidence" value="ECO:0007669"/>
    <property type="project" value="UniProtKB-ARBA"/>
</dbReference>
<feature type="domain" description="Rieske" evidence="6">
    <location>
        <begin position="406"/>
        <end position="493"/>
    </location>
</feature>
<dbReference type="PANTHER" id="PTHR13847">
    <property type="entry name" value="SARCOSINE DEHYDROGENASE-RELATED"/>
    <property type="match status" value="1"/>
</dbReference>
<protein>
    <submittedName>
        <fullName evidence="7">Glycine/D-amino acid oxidase-like deaminating enzyme</fullName>
    </submittedName>
</protein>
<evidence type="ECO:0000256" key="5">
    <source>
        <dbReference type="SAM" id="MobiDB-lite"/>
    </source>
</evidence>
<dbReference type="Pfam" id="PF00355">
    <property type="entry name" value="Rieske"/>
    <property type="match status" value="1"/>
</dbReference>
<dbReference type="PRINTS" id="PR00420">
    <property type="entry name" value="RNGMNOXGNASE"/>
</dbReference>
<dbReference type="InterPro" id="IPR036922">
    <property type="entry name" value="Rieske_2Fe-2S_sf"/>
</dbReference>
<keyword evidence="3" id="KW-0408">Iron</keyword>
<dbReference type="PROSITE" id="PS51296">
    <property type="entry name" value="RIESKE"/>
    <property type="match status" value="1"/>
</dbReference>
<dbReference type="RefSeq" id="WP_040741741.1">
    <property type="nucleotide sequence ID" value="NZ_QJKF01000008.1"/>
</dbReference>
<dbReference type="SUPFAM" id="SSF51905">
    <property type="entry name" value="FAD/NAD(P)-binding domain"/>
    <property type="match status" value="1"/>
</dbReference>
<evidence type="ECO:0000256" key="2">
    <source>
        <dbReference type="ARBA" id="ARBA00022723"/>
    </source>
</evidence>
<name>A0A318K112_9NOCA</name>